<accession>A0A239YWW4</accession>
<dbReference type="Proteomes" id="UP000214973">
    <property type="component" value="Chromosome 1"/>
</dbReference>
<organism evidence="1 2">
    <name type="scientific">Veillonella rodentium</name>
    <dbReference type="NCBI Taxonomy" id="248315"/>
    <lineage>
        <taxon>Bacteria</taxon>
        <taxon>Bacillati</taxon>
        <taxon>Bacillota</taxon>
        <taxon>Negativicutes</taxon>
        <taxon>Veillonellales</taxon>
        <taxon>Veillonellaceae</taxon>
        <taxon>Veillonella</taxon>
    </lineage>
</organism>
<dbReference type="Pfam" id="PF11209">
    <property type="entry name" value="LmeA"/>
    <property type="match status" value="1"/>
</dbReference>
<protein>
    <recommendedName>
        <fullName evidence="3">DUF2993 domain-containing protein</fullName>
    </recommendedName>
</protein>
<dbReference type="KEGG" id="vrm:44547418_00812"/>
<dbReference type="EMBL" id="LT906470">
    <property type="protein sequence ID" value="SNV63292.1"/>
    <property type="molecule type" value="Genomic_DNA"/>
</dbReference>
<proteinExistence type="predicted"/>
<dbReference type="RefSeq" id="WP_095065796.1">
    <property type="nucleotide sequence ID" value="NZ_LT906470.1"/>
</dbReference>
<evidence type="ECO:0000313" key="1">
    <source>
        <dbReference type="EMBL" id="SNV63292.1"/>
    </source>
</evidence>
<reference evidence="1 2" key="1">
    <citation type="submission" date="2017-06" db="EMBL/GenBank/DDBJ databases">
        <authorList>
            <consortium name="Pathogen Informatics"/>
        </authorList>
    </citation>
    <scope>NUCLEOTIDE SEQUENCE [LARGE SCALE GENOMIC DNA]</scope>
    <source>
        <strain evidence="1 2">NCTC12018</strain>
    </source>
</reference>
<evidence type="ECO:0000313" key="2">
    <source>
        <dbReference type="Proteomes" id="UP000214973"/>
    </source>
</evidence>
<name>A0A239YWW4_9FIRM</name>
<keyword evidence="2" id="KW-1185">Reference proteome</keyword>
<sequence length="231" mass="25315">MKKFLLFLLVLVVGIFLATQFLLPNYVESRIEKEINKSLQPDSQVVNVEVQPGFKLLYGEADQVSGTLKNVRLGKLNFVNFDYDAKQILINPVSLIANQELDVISVGKASIDGVITSADLSAFLSEQAGNTIKDVKVNIGNDKITLSGDMNVGMVFRGTIQLEGTLELKGNTLVFAPKRFTLNGATIPGFTSGILETTEIYDFNTFPIPVKAERIDVTNGEIHIKVIPVLK</sequence>
<dbReference type="AlphaFoldDB" id="A0A239YWW4"/>
<gene>
    <name evidence="1" type="ORF">SAMEA44547418_00812</name>
</gene>
<evidence type="ECO:0008006" key="3">
    <source>
        <dbReference type="Google" id="ProtNLM"/>
    </source>
</evidence>
<dbReference type="InterPro" id="IPR021373">
    <property type="entry name" value="DUF2993"/>
</dbReference>